<dbReference type="EMBL" id="CR543861">
    <property type="protein sequence ID" value="CAG68143.1"/>
    <property type="molecule type" value="Genomic_DNA"/>
</dbReference>
<accession>Q6FCR6</accession>
<name>Q6FCR6_ACIAD</name>
<gene>
    <name evidence="1" type="ordered locus">ACIAD1269</name>
</gene>
<dbReference type="Proteomes" id="UP000000430">
    <property type="component" value="Chromosome"/>
</dbReference>
<sequence length="86" mass="10012">MPKPCSSCCSKVSSPSAQVTQYVERRCGEFIQFSKKQQKQSTILAYFRDENLAIKIEMVFFMQLLILVWKIDCGKTKFKKIIKILI</sequence>
<evidence type="ECO:0000313" key="1">
    <source>
        <dbReference type="EMBL" id="CAG68143.1"/>
    </source>
</evidence>
<proteinExistence type="predicted"/>
<dbReference type="HOGENOM" id="CLU_2490674_0_0_6"/>
<protein>
    <submittedName>
        <fullName evidence="1">Uncharacterized protein</fullName>
    </submittedName>
</protein>
<dbReference type="AlphaFoldDB" id="Q6FCR6"/>
<evidence type="ECO:0000313" key="2">
    <source>
        <dbReference type="Proteomes" id="UP000000430"/>
    </source>
</evidence>
<reference evidence="1 2" key="1">
    <citation type="journal article" date="2004" name="Nucleic Acids Res.">
        <title>Unique features revealed by the genome sequence of Acinetobacter sp. ADP1, a versatile and naturally transformation competent bacterium.</title>
        <authorList>
            <person name="Barbe V."/>
            <person name="Vallenet D."/>
            <person name="Fonknechten N."/>
            <person name="Kreimeyer A."/>
            <person name="Oztas S."/>
            <person name="Labarre L."/>
            <person name="Cruveiller S."/>
            <person name="Robert C."/>
            <person name="Duprat S."/>
            <person name="Wincker P."/>
            <person name="Ornston L.N."/>
            <person name="Weissenbach J."/>
            <person name="Marliere P."/>
            <person name="Cohen G.N."/>
            <person name="Medigue C."/>
        </authorList>
    </citation>
    <scope>NUCLEOTIDE SEQUENCE [LARGE SCALE GENOMIC DNA]</scope>
    <source>
        <strain evidence="2">ATCC 33305 / BD413 / ADP1</strain>
    </source>
</reference>
<dbReference type="KEGG" id="aci:ACIAD1269"/>
<organism evidence="1 2">
    <name type="scientific">Acinetobacter baylyi (strain ATCC 33305 / BD413 / ADP1)</name>
    <dbReference type="NCBI Taxonomy" id="62977"/>
    <lineage>
        <taxon>Bacteria</taxon>
        <taxon>Pseudomonadati</taxon>
        <taxon>Pseudomonadota</taxon>
        <taxon>Gammaproteobacteria</taxon>
        <taxon>Moraxellales</taxon>
        <taxon>Moraxellaceae</taxon>
        <taxon>Acinetobacter</taxon>
    </lineage>
</organism>